<dbReference type="FunFam" id="3.40.50.2000:FF:000037">
    <property type="entry name" value="Glycosyltransferase"/>
    <property type="match status" value="1"/>
</dbReference>
<reference evidence="4 5" key="1">
    <citation type="submission" date="2024-11" db="EMBL/GenBank/DDBJ databases">
        <title>A near-complete genome assembly of Cinchona calisaya.</title>
        <authorList>
            <person name="Lian D.C."/>
            <person name="Zhao X.W."/>
            <person name="Wei L."/>
        </authorList>
    </citation>
    <scope>NUCLEOTIDE SEQUENCE [LARGE SCALE GENOMIC DNA]</scope>
    <source>
        <tissue evidence="4">Nenye</tissue>
    </source>
</reference>
<evidence type="ECO:0000256" key="1">
    <source>
        <dbReference type="ARBA" id="ARBA00009995"/>
    </source>
</evidence>
<dbReference type="AlphaFoldDB" id="A0ABD3AZT7"/>
<protein>
    <submittedName>
        <fullName evidence="4">Uncharacterized protein</fullName>
    </submittedName>
</protein>
<organism evidence="4 5">
    <name type="scientific">Cinchona calisaya</name>
    <dbReference type="NCBI Taxonomy" id="153742"/>
    <lineage>
        <taxon>Eukaryota</taxon>
        <taxon>Viridiplantae</taxon>
        <taxon>Streptophyta</taxon>
        <taxon>Embryophyta</taxon>
        <taxon>Tracheophyta</taxon>
        <taxon>Spermatophyta</taxon>
        <taxon>Magnoliopsida</taxon>
        <taxon>eudicotyledons</taxon>
        <taxon>Gunneridae</taxon>
        <taxon>Pentapetalae</taxon>
        <taxon>asterids</taxon>
        <taxon>lamiids</taxon>
        <taxon>Gentianales</taxon>
        <taxon>Rubiaceae</taxon>
        <taxon>Cinchonoideae</taxon>
        <taxon>Cinchoneae</taxon>
        <taxon>Cinchona</taxon>
    </lineage>
</organism>
<comment type="similarity">
    <text evidence="1">Belongs to the UDP-glycosyltransferase family.</text>
</comment>
<evidence type="ECO:0000313" key="5">
    <source>
        <dbReference type="Proteomes" id="UP001630127"/>
    </source>
</evidence>
<evidence type="ECO:0000313" key="4">
    <source>
        <dbReference type="EMBL" id="KAL3536785.1"/>
    </source>
</evidence>
<accession>A0ABD3AZT7</accession>
<sequence>MTSNIDQNIHVVLMPWLAFGHIVPFYQLSVSLAKAGVHVSLVSTPKNIQRLPKLPPDVSVLIDLIALPLPSIDRNLLPEDAEATVDIPFDKIQYLKIAYDLLKNPFKQFISEQSPSPDWIIADLLTHWVGEVGQEFNIPIICFFAFSAATPVFFGPPEYLAGEGQKRVRPSPESLMTKPPWVDFPSPVAYRKKEAIGVHAGFYHEDASGLSTGQRIATVVQVCKALAIRSCPDLESEYFNLLAKLNGKPAIPVGFLPPGRSTQKLNTFMNDSWNEIFKWLDEQRSRSVVFVGFGSECKLSKDQVHEIAYGLELSGLPFLWVLQKPSWATNDSNEDVLPLGFRSRIIGKGIVQIGWAPQREILGHSSIGGCLFHAGWGSVIETLQHGHNLVVLPFIIDQGLNARFLVEKGLAIEVERNEEDGWFTKDDITESSRKAMGENDEGEALRARAGEAAALFGDQELNDGYIEGFAEYLKINGVQNKMPTATRGGDDNNI</sequence>
<dbReference type="CDD" id="cd03784">
    <property type="entry name" value="GT1_Gtf-like"/>
    <property type="match status" value="1"/>
</dbReference>
<keyword evidence="5" id="KW-1185">Reference proteome</keyword>
<dbReference type="Pfam" id="PF00201">
    <property type="entry name" value="UDPGT"/>
    <property type="match status" value="1"/>
</dbReference>
<keyword evidence="2" id="KW-0328">Glycosyltransferase</keyword>
<dbReference type="InterPro" id="IPR050481">
    <property type="entry name" value="UDP-glycosyltransf_plant"/>
</dbReference>
<dbReference type="EMBL" id="JBJUIK010000001">
    <property type="protein sequence ID" value="KAL3536785.1"/>
    <property type="molecule type" value="Genomic_DNA"/>
</dbReference>
<evidence type="ECO:0000256" key="2">
    <source>
        <dbReference type="ARBA" id="ARBA00022676"/>
    </source>
</evidence>
<dbReference type="SUPFAM" id="SSF53756">
    <property type="entry name" value="UDP-Glycosyltransferase/glycogen phosphorylase"/>
    <property type="match status" value="1"/>
</dbReference>
<evidence type="ECO:0000256" key="3">
    <source>
        <dbReference type="ARBA" id="ARBA00022679"/>
    </source>
</evidence>
<dbReference type="Gene3D" id="3.40.50.2000">
    <property type="entry name" value="Glycogen Phosphorylase B"/>
    <property type="match status" value="2"/>
</dbReference>
<keyword evidence="3" id="KW-0808">Transferase</keyword>
<dbReference type="Proteomes" id="UP001630127">
    <property type="component" value="Unassembled WGS sequence"/>
</dbReference>
<proteinExistence type="inferred from homology"/>
<gene>
    <name evidence="4" type="ORF">ACH5RR_000151</name>
</gene>
<dbReference type="FunFam" id="3.40.50.2000:FF:000088">
    <property type="entry name" value="Glycosyltransferase"/>
    <property type="match status" value="1"/>
</dbReference>
<dbReference type="InterPro" id="IPR002213">
    <property type="entry name" value="UDP_glucos_trans"/>
</dbReference>
<dbReference type="PANTHER" id="PTHR48049:SF57">
    <property type="entry name" value="UDP-GLYCOSYLTRANSFERASE 91C1-LIKE"/>
    <property type="match status" value="1"/>
</dbReference>
<name>A0ABD3AZT7_9GENT</name>
<dbReference type="PANTHER" id="PTHR48049">
    <property type="entry name" value="GLYCOSYLTRANSFERASE"/>
    <property type="match status" value="1"/>
</dbReference>
<dbReference type="GO" id="GO:0016757">
    <property type="term" value="F:glycosyltransferase activity"/>
    <property type="evidence" value="ECO:0007669"/>
    <property type="project" value="UniProtKB-KW"/>
</dbReference>
<comment type="caution">
    <text evidence="4">The sequence shown here is derived from an EMBL/GenBank/DDBJ whole genome shotgun (WGS) entry which is preliminary data.</text>
</comment>